<evidence type="ECO:0000313" key="2">
    <source>
        <dbReference type="Proteomes" id="UP000708208"/>
    </source>
</evidence>
<dbReference type="AlphaFoldDB" id="A0A8J2K6H8"/>
<gene>
    <name evidence="1" type="ORF">AFUS01_LOCUS17830</name>
</gene>
<protein>
    <submittedName>
        <fullName evidence="1">Uncharacterized protein</fullName>
    </submittedName>
</protein>
<proteinExistence type="predicted"/>
<dbReference type="EMBL" id="CAJVCH010173107">
    <property type="protein sequence ID" value="CAG7729091.1"/>
    <property type="molecule type" value="Genomic_DNA"/>
</dbReference>
<accession>A0A8J2K6H8</accession>
<organism evidence="1 2">
    <name type="scientific">Allacma fusca</name>
    <dbReference type="NCBI Taxonomy" id="39272"/>
    <lineage>
        <taxon>Eukaryota</taxon>
        <taxon>Metazoa</taxon>
        <taxon>Ecdysozoa</taxon>
        <taxon>Arthropoda</taxon>
        <taxon>Hexapoda</taxon>
        <taxon>Collembola</taxon>
        <taxon>Symphypleona</taxon>
        <taxon>Sminthuridae</taxon>
        <taxon>Allacma</taxon>
    </lineage>
</organism>
<keyword evidence="2" id="KW-1185">Reference proteome</keyword>
<reference evidence="1" key="1">
    <citation type="submission" date="2021-06" db="EMBL/GenBank/DDBJ databases">
        <authorList>
            <person name="Hodson N. C."/>
            <person name="Mongue J. A."/>
            <person name="Jaron S. K."/>
        </authorList>
    </citation>
    <scope>NUCLEOTIDE SEQUENCE</scope>
</reference>
<evidence type="ECO:0000313" key="1">
    <source>
        <dbReference type="EMBL" id="CAG7729091.1"/>
    </source>
</evidence>
<comment type="caution">
    <text evidence="1">The sequence shown here is derived from an EMBL/GenBank/DDBJ whole genome shotgun (WGS) entry which is preliminary data.</text>
</comment>
<feature type="non-terminal residue" evidence="1">
    <location>
        <position position="1"/>
    </location>
</feature>
<name>A0A8J2K6H8_9HEXA</name>
<dbReference type="Proteomes" id="UP000708208">
    <property type="component" value="Unassembled WGS sequence"/>
</dbReference>
<sequence length="199" mass="22031">SHLPVAICHVINPPFSHSSVVQPPFSRSSVVRPTFCRSYAVSPTFFRRIFFQIIRASVILGLDFSRYNMPGPGFRPGGQVGAQGDPVLRRPNIRARGVCRFCIHCMHAIGDGWGKCRYEYCRQPIVTPVPMHPHQWAGASVEDAGWSSLRMGRGVGEPIPPPPVQLAANEGLNNNEQDLGNLQGPADPFDEEIEQMMLE</sequence>